<dbReference type="Proteomes" id="UP000693946">
    <property type="component" value="Unassembled WGS sequence"/>
</dbReference>
<accession>A0AAV6PBU0</accession>
<protein>
    <submittedName>
        <fullName evidence="2">Uncharacterized protein</fullName>
    </submittedName>
</protein>
<gene>
    <name evidence="2" type="ORF">JOB18_036949</name>
</gene>
<feature type="compositionally biased region" description="Basic and acidic residues" evidence="1">
    <location>
        <begin position="32"/>
        <end position="46"/>
    </location>
</feature>
<keyword evidence="3" id="KW-1185">Reference proteome</keyword>
<evidence type="ECO:0000313" key="2">
    <source>
        <dbReference type="EMBL" id="KAG7454840.1"/>
    </source>
</evidence>
<proteinExistence type="predicted"/>
<organism evidence="2 3">
    <name type="scientific">Solea senegalensis</name>
    <name type="common">Senegalese sole</name>
    <dbReference type="NCBI Taxonomy" id="28829"/>
    <lineage>
        <taxon>Eukaryota</taxon>
        <taxon>Metazoa</taxon>
        <taxon>Chordata</taxon>
        <taxon>Craniata</taxon>
        <taxon>Vertebrata</taxon>
        <taxon>Euteleostomi</taxon>
        <taxon>Actinopterygii</taxon>
        <taxon>Neopterygii</taxon>
        <taxon>Teleostei</taxon>
        <taxon>Neoteleostei</taxon>
        <taxon>Acanthomorphata</taxon>
        <taxon>Carangaria</taxon>
        <taxon>Pleuronectiformes</taxon>
        <taxon>Pleuronectoidei</taxon>
        <taxon>Soleidae</taxon>
        <taxon>Solea</taxon>
    </lineage>
</organism>
<name>A0AAV6PBU0_SOLSE</name>
<evidence type="ECO:0000256" key="1">
    <source>
        <dbReference type="SAM" id="MobiDB-lite"/>
    </source>
</evidence>
<evidence type="ECO:0000313" key="3">
    <source>
        <dbReference type="Proteomes" id="UP000693946"/>
    </source>
</evidence>
<feature type="region of interest" description="Disordered" evidence="1">
    <location>
        <begin position="23"/>
        <end position="47"/>
    </location>
</feature>
<sequence>MDVKIFLFQSFFSQVSGTKKDIKHGSKVKGNTKKERTNSTDNECSREGPYSTHPLCQSKYHCYIAYCYIEIFSLGVWKMLHEFMFYWVQQGGSPFHSYFFSHLFIGGPANLCDSVATECLPAAECSSPQQTSPHPSRSLARCLPADLYRLPLPPPGPPGQEQLFQNWPTCIKFTTTAPESVLSNPHFHSLCLSPAKITLARDGGA</sequence>
<comment type="caution">
    <text evidence="2">The sequence shown here is derived from an EMBL/GenBank/DDBJ whole genome shotgun (WGS) entry which is preliminary data.</text>
</comment>
<dbReference type="AlphaFoldDB" id="A0AAV6PBU0"/>
<dbReference type="EMBL" id="JAGKHQ010001582">
    <property type="protein sequence ID" value="KAG7454840.1"/>
    <property type="molecule type" value="Genomic_DNA"/>
</dbReference>
<reference evidence="2 3" key="1">
    <citation type="journal article" date="2021" name="Sci. Rep.">
        <title>Chromosome anchoring in Senegalese sole (Solea senegalensis) reveals sex-associated markers and genome rearrangements in flatfish.</title>
        <authorList>
            <person name="Guerrero-Cozar I."/>
            <person name="Gomez-Garrido J."/>
            <person name="Berbel C."/>
            <person name="Martinez-Blanch J.F."/>
            <person name="Alioto T."/>
            <person name="Claros M.G."/>
            <person name="Gagnaire P.A."/>
            <person name="Manchado M."/>
        </authorList>
    </citation>
    <scope>NUCLEOTIDE SEQUENCE [LARGE SCALE GENOMIC DNA]</scope>
    <source>
        <strain evidence="2">Sse05_10M</strain>
    </source>
</reference>